<dbReference type="Pfam" id="PF00248">
    <property type="entry name" value="Aldo_ket_red"/>
    <property type="match status" value="1"/>
</dbReference>
<accession>A0A9D1H4N8</accession>
<comment type="similarity">
    <text evidence="1">Belongs to the shaker potassium channel beta subunit family.</text>
</comment>
<dbReference type="Proteomes" id="UP000824165">
    <property type="component" value="Unassembled WGS sequence"/>
</dbReference>
<evidence type="ECO:0000256" key="2">
    <source>
        <dbReference type="ARBA" id="ARBA00022857"/>
    </source>
</evidence>
<sequence>MYKANDDRYKNMQYRRCGRSGLKLSALSLGMWHNFGSRDNYDNMADMVKAAFDGGITHFDLANNYGPYPGSAEENFGRILKNELSPYRDEIIISTKAGYEMWDGPYGNWGSRKYLVSSLDQSLRRMGLDYVDIFYHHRPDPETPMEETAAALDYIVRSGKALYAGISNYSPEQTKKMAGIMRRMGTPLVIHQMRYNMYDRLFEGRLENVLSYEGIGSIAFCPLAQGLLTDKYLKGIPEGSRATKSVFLTPDKIKDEQLKKTAALNELAKERGQSLAQMAVAWNLRGGLTSVIIGASRASQIVENIKALDNMKFSDDELNKIEEILK</sequence>
<gene>
    <name evidence="5" type="ORF">IAA60_09390</name>
</gene>
<reference evidence="5" key="1">
    <citation type="submission" date="2020-10" db="EMBL/GenBank/DDBJ databases">
        <authorList>
            <person name="Gilroy R."/>
        </authorList>
    </citation>
    <scope>NUCLEOTIDE SEQUENCE</scope>
    <source>
        <strain evidence="5">CHK181-108</strain>
    </source>
</reference>
<dbReference type="Gene3D" id="3.20.20.100">
    <property type="entry name" value="NADP-dependent oxidoreductase domain"/>
    <property type="match status" value="1"/>
</dbReference>
<reference evidence="5" key="2">
    <citation type="journal article" date="2021" name="PeerJ">
        <title>Extensive microbial diversity within the chicken gut microbiome revealed by metagenomics and culture.</title>
        <authorList>
            <person name="Gilroy R."/>
            <person name="Ravi A."/>
            <person name="Getino M."/>
            <person name="Pursley I."/>
            <person name="Horton D.L."/>
            <person name="Alikhan N.F."/>
            <person name="Baker D."/>
            <person name="Gharbi K."/>
            <person name="Hall N."/>
            <person name="Watson M."/>
            <person name="Adriaenssens E.M."/>
            <person name="Foster-Nyarko E."/>
            <person name="Jarju S."/>
            <person name="Secka A."/>
            <person name="Antonio M."/>
            <person name="Oren A."/>
            <person name="Chaudhuri R.R."/>
            <person name="La Ragione R."/>
            <person name="Hildebrand F."/>
            <person name="Pallen M.J."/>
        </authorList>
    </citation>
    <scope>NUCLEOTIDE SEQUENCE</scope>
    <source>
        <strain evidence="5">CHK181-108</strain>
    </source>
</reference>
<protein>
    <submittedName>
        <fullName evidence="5">Aldo/keto reductase</fullName>
    </submittedName>
</protein>
<evidence type="ECO:0000256" key="3">
    <source>
        <dbReference type="ARBA" id="ARBA00023002"/>
    </source>
</evidence>
<dbReference type="PANTHER" id="PTHR43150:SF4">
    <property type="entry name" value="L-GLYCERALDEHYDE 3-PHOSPHATE REDUCTASE"/>
    <property type="match status" value="1"/>
</dbReference>
<comment type="caution">
    <text evidence="5">The sequence shown here is derived from an EMBL/GenBank/DDBJ whole genome shotgun (WGS) entry which is preliminary data.</text>
</comment>
<evidence type="ECO:0000256" key="1">
    <source>
        <dbReference type="ARBA" id="ARBA00006515"/>
    </source>
</evidence>
<name>A0A9D1H4N8_9FIRM</name>
<dbReference type="InterPro" id="IPR005399">
    <property type="entry name" value="K_chnl_volt-dep_bsu_KCNAB-rel"/>
</dbReference>
<feature type="domain" description="NADP-dependent oxidoreductase" evidence="4">
    <location>
        <begin position="27"/>
        <end position="325"/>
    </location>
</feature>
<dbReference type="AlphaFoldDB" id="A0A9D1H4N8"/>
<dbReference type="InterPro" id="IPR023210">
    <property type="entry name" value="NADP_OxRdtase_dom"/>
</dbReference>
<proteinExistence type="inferred from homology"/>
<dbReference type="InterPro" id="IPR036812">
    <property type="entry name" value="NAD(P)_OxRdtase_dom_sf"/>
</dbReference>
<dbReference type="GO" id="GO:0051596">
    <property type="term" value="P:methylglyoxal catabolic process"/>
    <property type="evidence" value="ECO:0007669"/>
    <property type="project" value="TreeGrafter"/>
</dbReference>
<dbReference type="GO" id="GO:0016491">
    <property type="term" value="F:oxidoreductase activity"/>
    <property type="evidence" value="ECO:0007669"/>
    <property type="project" value="UniProtKB-KW"/>
</dbReference>
<evidence type="ECO:0000313" key="6">
    <source>
        <dbReference type="Proteomes" id="UP000824165"/>
    </source>
</evidence>
<dbReference type="PANTHER" id="PTHR43150">
    <property type="entry name" value="HYPERKINETIC, ISOFORM M"/>
    <property type="match status" value="1"/>
</dbReference>
<keyword evidence="3" id="KW-0560">Oxidoreductase</keyword>
<evidence type="ECO:0000313" key="5">
    <source>
        <dbReference type="EMBL" id="HIT86096.1"/>
    </source>
</evidence>
<dbReference type="SUPFAM" id="SSF51430">
    <property type="entry name" value="NAD(P)-linked oxidoreductase"/>
    <property type="match status" value="1"/>
</dbReference>
<evidence type="ECO:0000259" key="4">
    <source>
        <dbReference type="Pfam" id="PF00248"/>
    </source>
</evidence>
<dbReference type="EMBL" id="DVLU01000102">
    <property type="protein sequence ID" value="HIT86096.1"/>
    <property type="molecule type" value="Genomic_DNA"/>
</dbReference>
<organism evidence="5 6">
    <name type="scientific">Candidatus Ornithomonoglobus intestinigallinarum</name>
    <dbReference type="NCBI Taxonomy" id="2840894"/>
    <lineage>
        <taxon>Bacteria</taxon>
        <taxon>Bacillati</taxon>
        <taxon>Bacillota</taxon>
        <taxon>Clostridia</taxon>
        <taxon>Candidatus Ornithomonoglobus</taxon>
    </lineage>
</organism>
<keyword evidence="2" id="KW-0521">NADP</keyword>